<dbReference type="SUPFAM" id="SSF49879">
    <property type="entry name" value="SMAD/FHA domain"/>
    <property type="match status" value="1"/>
</dbReference>
<feature type="region of interest" description="Disordered" evidence="2">
    <location>
        <begin position="874"/>
        <end position="918"/>
    </location>
</feature>
<feature type="compositionally biased region" description="Low complexity" evidence="2">
    <location>
        <begin position="1327"/>
        <end position="1343"/>
    </location>
</feature>
<dbReference type="InterPro" id="IPR052212">
    <property type="entry name" value="PH-like_domain"/>
</dbReference>
<evidence type="ECO:0000313" key="6">
    <source>
        <dbReference type="RefSeq" id="XP_014665510.1"/>
    </source>
</evidence>
<evidence type="ECO:0000313" key="9">
    <source>
        <dbReference type="RefSeq" id="XP_014665513.1"/>
    </source>
</evidence>
<feature type="region of interest" description="Disordered" evidence="2">
    <location>
        <begin position="1445"/>
        <end position="1489"/>
    </location>
</feature>
<keyword evidence="4" id="KW-1185">Reference proteome</keyword>
<organism evidence="4 5">
    <name type="scientific">Priapulus caudatus</name>
    <name type="common">Priapulid worm</name>
    <dbReference type="NCBI Taxonomy" id="37621"/>
    <lineage>
        <taxon>Eukaryota</taxon>
        <taxon>Metazoa</taxon>
        <taxon>Ecdysozoa</taxon>
        <taxon>Scalidophora</taxon>
        <taxon>Priapulida</taxon>
        <taxon>Priapulimorpha</taxon>
        <taxon>Priapulimorphida</taxon>
        <taxon>Priapulidae</taxon>
        <taxon>Priapulus</taxon>
    </lineage>
</organism>
<protein>
    <submittedName>
        <fullName evidence="5 6">Pleckstrin homology-like domain family B member 1 isoform X1</fullName>
    </submittedName>
    <submittedName>
        <fullName evidence="7">Pleckstrin homology-like domain family B member 1 isoform X2</fullName>
    </submittedName>
</protein>
<feature type="region of interest" description="Disordered" evidence="2">
    <location>
        <begin position="690"/>
        <end position="741"/>
    </location>
</feature>
<feature type="compositionally biased region" description="Basic and acidic residues" evidence="2">
    <location>
        <begin position="1368"/>
        <end position="1379"/>
    </location>
</feature>
<dbReference type="RefSeq" id="XP_014665511.1">
    <property type="nucleotide sequence ID" value="XM_014810025.1"/>
</dbReference>
<evidence type="ECO:0000313" key="4">
    <source>
        <dbReference type="Proteomes" id="UP000695022"/>
    </source>
</evidence>
<evidence type="ECO:0000259" key="3">
    <source>
        <dbReference type="PROSITE" id="PS50003"/>
    </source>
</evidence>
<reference evidence="5 6" key="1">
    <citation type="submission" date="2025-05" db="UniProtKB">
        <authorList>
            <consortium name="RefSeq"/>
        </authorList>
    </citation>
    <scope>IDENTIFICATION</scope>
</reference>
<feature type="compositionally biased region" description="Basic and acidic residues" evidence="2">
    <location>
        <begin position="383"/>
        <end position="399"/>
    </location>
</feature>
<dbReference type="Gene3D" id="2.60.200.20">
    <property type="match status" value="1"/>
</dbReference>
<feature type="compositionally biased region" description="Acidic residues" evidence="2">
    <location>
        <begin position="1308"/>
        <end position="1322"/>
    </location>
</feature>
<dbReference type="RefSeq" id="XP_014665509.1">
    <property type="nucleotide sequence ID" value="XM_014810023.1"/>
</dbReference>
<feature type="region of interest" description="Disordered" evidence="2">
    <location>
        <begin position="383"/>
        <end position="513"/>
    </location>
</feature>
<feature type="compositionally biased region" description="Low complexity" evidence="2">
    <location>
        <begin position="483"/>
        <end position="497"/>
    </location>
</feature>
<proteinExistence type="predicted"/>
<dbReference type="RefSeq" id="XP_014665513.1">
    <property type="nucleotide sequence ID" value="XM_014810027.1"/>
</dbReference>
<evidence type="ECO:0000313" key="10">
    <source>
        <dbReference type="RefSeq" id="XP_014665514.1"/>
    </source>
</evidence>
<feature type="region of interest" description="Disordered" evidence="2">
    <location>
        <begin position="1"/>
        <end position="24"/>
    </location>
</feature>
<feature type="domain" description="PH" evidence="3">
    <location>
        <begin position="1606"/>
        <end position="1708"/>
    </location>
</feature>
<evidence type="ECO:0000313" key="8">
    <source>
        <dbReference type="RefSeq" id="XP_014665512.1"/>
    </source>
</evidence>
<dbReference type="PROSITE" id="PS50003">
    <property type="entry name" value="PH_DOMAIN"/>
    <property type="match status" value="1"/>
</dbReference>
<feature type="region of interest" description="Disordered" evidence="2">
    <location>
        <begin position="1168"/>
        <end position="1195"/>
    </location>
</feature>
<dbReference type="InterPro" id="IPR011993">
    <property type="entry name" value="PH-like_dom_sf"/>
</dbReference>
<dbReference type="PANTHER" id="PTHR12156">
    <property type="entry name" value="PLECKSTRIN HOMOLOGY-LIKE DOMAIN, FAMILY B, MEMBER 3"/>
    <property type="match status" value="1"/>
</dbReference>
<feature type="region of interest" description="Disordered" evidence="2">
    <location>
        <begin position="326"/>
        <end position="349"/>
    </location>
</feature>
<evidence type="ECO:0000256" key="1">
    <source>
        <dbReference type="SAM" id="Coils"/>
    </source>
</evidence>
<feature type="compositionally biased region" description="Polar residues" evidence="2">
    <location>
        <begin position="1276"/>
        <end position="1295"/>
    </location>
</feature>
<feature type="region of interest" description="Disordered" evidence="2">
    <location>
        <begin position="1220"/>
        <end position="1249"/>
    </location>
</feature>
<evidence type="ECO:0000313" key="7">
    <source>
        <dbReference type="RefSeq" id="XP_014665511.1"/>
    </source>
</evidence>
<dbReference type="GeneID" id="106807627"/>
<dbReference type="SUPFAM" id="SSF50729">
    <property type="entry name" value="PH domain-like"/>
    <property type="match status" value="1"/>
</dbReference>
<dbReference type="RefSeq" id="XP_014665514.1">
    <property type="nucleotide sequence ID" value="XM_014810028.1"/>
</dbReference>
<feature type="coiled-coil region" evidence="1">
    <location>
        <begin position="1024"/>
        <end position="1149"/>
    </location>
</feature>
<dbReference type="InterPro" id="IPR008984">
    <property type="entry name" value="SMAD_FHA_dom_sf"/>
</dbReference>
<dbReference type="RefSeq" id="XP_014665512.1">
    <property type="nucleotide sequence ID" value="XM_014810026.1"/>
</dbReference>
<dbReference type="Pfam" id="PF00169">
    <property type="entry name" value="PH"/>
    <property type="match status" value="1"/>
</dbReference>
<feature type="region of interest" description="Disordered" evidence="2">
    <location>
        <begin position="840"/>
        <end position="862"/>
    </location>
</feature>
<dbReference type="Proteomes" id="UP000695022">
    <property type="component" value="Unplaced"/>
</dbReference>
<feature type="compositionally biased region" description="Low complexity" evidence="2">
    <location>
        <begin position="1460"/>
        <end position="1476"/>
    </location>
</feature>
<evidence type="ECO:0000313" key="11">
    <source>
        <dbReference type="RefSeq" id="XP_014665515.1"/>
    </source>
</evidence>
<dbReference type="SMART" id="SM00233">
    <property type="entry name" value="PH"/>
    <property type="match status" value="1"/>
</dbReference>
<dbReference type="PANTHER" id="PTHR12156:SF5">
    <property type="entry name" value="FI18040P1"/>
    <property type="match status" value="1"/>
</dbReference>
<sequence length="1715" mass="188024">MSSRTEPAAVANGDVRAIRHESPTKQDKLAVTETGKGLKVHTDGPHLVSCGGGRLSTSVTLLPLSEGKTVIGAADANNSPDIEIEGTGVEINHCSIECTGDVVTIHPVAPLCFIDRICISKPTQLTQGCTVCLGRSNLFRFNHPSEAEKIKSTLPNNARITQPPLGFLPAASQNDDNYLRMLAENNINTKDSDGGERQNSISETAEKMQISQIDGEDFIMGATPRRKSASRSTASPDKVIAPYCERIPSNPGANSRIEPPSPNSPTIANGKPTTGTAGCGRVCNRPPQPATAVISNRTVSLKRIAGAAPKPTAAAMLNPATQKILLPSSSSPKQRTFKEHIAQKPAEPVKTAEQLAMEMQAEILGLDEILTACVEYEQQAQREKEETLKRAKRQKDNQTKRIMTNGSLPRDTRKNASPTSPKPFPLPQKQEDASNQISGHAPRSPFLRRAPLSPNSPGLQRANMHMGISHRVGSPIRTNAPHSFSTTPSAADSTDTAQPDGDTSPGSGPSVAVATAAPAGAGVEATSPGSGDKSVDVITCALGSAGSGGIPGGAGSPGGVIPPYEPARCDAAAKTPLIHSNVNLYADEDTETNDDNYVEFEKVNDLIARTVASLADMEHASALSPPPPPPPVHVVVTSAQVHAPPPHVADASGAIAARTENGCAVPTGKQRAGSTAVISDVQVCLGGGQQSDITSCSGEQRGAASGDEKQSGAAPPENEQRVDSVSQAEVQRSPRGVAASSPAVTLSIQSHAALPDKLQIHTVVLTADPAKVLSPSRAQDGASSSSLPQRKATNSAPLCDLPLKMECVMGLEPVAEELEHEEEESDGGDTDDRAAATLTAPVGASGESARTGEEPSLQQAELKRSKIEVARKIDIKHRRSPERSLQVAPPFKKEATTGEQRLPRSPRTPSSPGKDFEFPVMLPQDNDLRKHVYKLKSTKSDLIKRISLMKHDIVDIETQQGEAIRELEMERALLEGEHQVQMEKLQHDQKRINQLKGRHVALQQSAAVQRAKSQKRIETERVKLEALEHHLYMMEQQLEDISSEQEEEELLVDYKIEQEKLENERKLFEDLEFQQLEAEARFEEEQEQLQTQLMDEQNMLIDKYKAREAKLQEIDSQQREMLNQVKLQTEALERDRQKLVEEFRREKMRLGILDRKIKQFTALGLMTPMESVENSENNSERSSDNELDNALPRSRDLEERLSKLTVNEGLEYQSKHVSYASTVTDSSHESTPELHAAAPPPRVPASAAADHPTSLALRGVGAPRPRGGLATTLSVETTDSALPSSEETSPQSVDTPSEEAKPKKCVQWEEEEEEQEEEEDGSRDDGVVSPGSDSGLSPSSDGVAPPTSCESLSSDTVTVTMDTAAADSEEHAPVDDSKPYDGSIPPIPRPAVRRELHRAMSDTMFEIEKHRLMVLEREGINIIDEEKRRLCELKRRASEEVRMQWEQRKQQELNEVNRKSNNSVDSEDSSLSSCETPSEKETSLSSGEDNLEKLAEMERMLSLAQSEKLAMIEKQVQQRETEMLALQEERERREELERRLIEETLRREEIISAEVKLREKRNQNSAQQSRPLTRYLPVRNKDFDLAQHIESSGHNIDGCAHVSLTATTCHGYLSKMGSKFKTWNRRWFVFDRQKRSLVYYSDKSESKPRGGIYFQAITEVYVDHLHTVRSPEPKLTFCVKTLDRTYYLQAPTPEAMRIWVDVIFTGAEGYQEFLQ</sequence>
<dbReference type="Gene3D" id="2.30.29.30">
    <property type="entry name" value="Pleckstrin-homology domain (PH domain)/Phosphotyrosine-binding domain (PTB)"/>
    <property type="match status" value="1"/>
</dbReference>
<dbReference type="InterPro" id="IPR001849">
    <property type="entry name" value="PH_domain"/>
</dbReference>
<dbReference type="RefSeq" id="XP_014665515.1">
    <property type="nucleotide sequence ID" value="XM_014810029.1"/>
</dbReference>
<feature type="compositionally biased region" description="Polar residues" evidence="2">
    <location>
        <begin position="781"/>
        <end position="794"/>
    </location>
</feature>
<feature type="compositionally biased region" description="Basic and acidic residues" evidence="2">
    <location>
        <begin position="1445"/>
        <end position="1458"/>
    </location>
</feature>
<feature type="compositionally biased region" description="Low complexity" evidence="2">
    <location>
        <begin position="903"/>
        <end position="912"/>
    </location>
</feature>
<gene>
    <name evidence="5 6 7 8 9 10 11" type="primary">LOC106807627</name>
</gene>
<accession>A0ABM1DZY8</accession>
<name>A0ABM1DZY8_PRICU</name>
<keyword evidence="1" id="KW-0175">Coiled coil</keyword>
<evidence type="ECO:0000313" key="5">
    <source>
        <dbReference type="RefSeq" id="XP_014665509.1"/>
    </source>
</evidence>
<evidence type="ECO:0000256" key="2">
    <source>
        <dbReference type="SAM" id="MobiDB-lite"/>
    </source>
</evidence>
<dbReference type="RefSeq" id="XP_014665510.1">
    <property type="nucleotide sequence ID" value="XM_014810024.1"/>
</dbReference>
<feature type="coiled-coil region" evidence="1">
    <location>
        <begin position="1509"/>
        <end position="1553"/>
    </location>
</feature>
<feature type="region of interest" description="Disordered" evidence="2">
    <location>
        <begin position="774"/>
        <end position="794"/>
    </location>
</feature>
<feature type="region of interest" description="Disordered" evidence="2">
    <location>
        <begin position="1276"/>
        <end position="1390"/>
    </location>
</feature>
<feature type="compositionally biased region" description="Low complexity" evidence="2">
    <location>
        <begin position="1353"/>
        <end position="1366"/>
    </location>
</feature>